<evidence type="ECO:0000256" key="3">
    <source>
        <dbReference type="ARBA" id="ARBA00022490"/>
    </source>
</evidence>
<dbReference type="Pfam" id="PF00121">
    <property type="entry name" value="TIM"/>
    <property type="match status" value="1"/>
</dbReference>
<reference evidence="7 8" key="1">
    <citation type="submission" date="2024-03" db="EMBL/GenBank/DDBJ databases">
        <title>Aureococcus anophagefferens CCMP1851 and Kratosvirus quantuckense: Draft genome of a second virus-susceptible host strain in the model system.</title>
        <authorList>
            <person name="Chase E."/>
            <person name="Truchon A.R."/>
            <person name="Schepens W."/>
            <person name="Wilhelm S.W."/>
        </authorList>
    </citation>
    <scope>NUCLEOTIDE SEQUENCE [LARGE SCALE GENOMIC DNA]</scope>
    <source>
        <strain evidence="7 8">CCMP1851</strain>
    </source>
</reference>
<name>A0ABR1FRR0_AURAN</name>
<evidence type="ECO:0000256" key="2">
    <source>
        <dbReference type="ARBA" id="ARBA00011738"/>
    </source>
</evidence>
<comment type="pathway">
    <text evidence="5">Carbohydrate degradation; glycolysis; D-glyceraldehyde 3-phosphate from glycerone phosphate: step 1/1.</text>
</comment>
<keyword evidence="3" id="KW-0963">Cytoplasm</keyword>
<dbReference type="EMBL" id="JBBJCI010000256">
    <property type="protein sequence ID" value="KAK7236804.1"/>
    <property type="molecule type" value="Genomic_DNA"/>
</dbReference>
<evidence type="ECO:0000256" key="6">
    <source>
        <dbReference type="SAM" id="SignalP"/>
    </source>
</evidence>
<dbReference type="GO" id="GO:0016853">
    <property type="term" value="F:isomerase activity"/>
    <property type="evidence" value="ECO:0007669"/>
    <property type="project" value="UniProtKB-KW"/>
</dbReference>
<keyword evidence="5" id="KW-0324">Glycolysis</keyword>
<comment type="subunit">
    <text evidence="2">Homodimer.</text>
</comment>
<keyword evidence="6" id="KW-0732">Signal</keyword>
<organism evidence="7 8">
    <name type="scientific">Aureococcus anophagefferens</name>
    <name type="common">Harmful bloom alga</name>
    <dbReference type="NCBI Taxonomy" id="44056"/>
    <lineage>
        <taxon>Eukaryota</taxon>
        <taxon>Sar</taxon>
        <taxon>Stramenopiles</taxon>
        <taxon>Ochrophyta</taxon>
        <taxon>Pelagophyceae</taxon>
        <taxon>Pelagomonadales</taxon>
        <taxon>Pelagomonadaceae</taxon>
        <taxon>Aureococcus</taxon>
    </lineage>
</organism>
<comment type="pathway">
    <text evidence="5">Carbohydrate biosynthesis; gluconeogenesis.</text>
</comment>
<comment type="catalytic activity">
    <reaction evidence="5">
        <text>D-glyceraldehyde 3-phosphate = dihydroxyacetone phosphate</text>
        <dbReference type="Rhea" id="RHEA:18585"/>
        <dbReference type="ChEBI" id="CHEBI:57642"/>
        <dbReference type="ChEBI" id="CHEBI:59776"/>
        <dbReference type="EC" id="5.3.1.1"/>
    </reaction>
</comment>
<dbReference type="SUPFAM" id="SSF51351">
    <property type="entry name" value="Triosephosphate isomerase (TIM)"/>
    <property type="match status" value="1"/>
</dbReference>
<dbReference type="EC" id="5.3.1.1" evidence="5"/>
<dbReference type="PANTHER" id="PTHR21139:SF42">
    <property type="entry name" value="TRIOSEPHOSPHATE ISOMERASE"/>
    <property type="match status" value="1"/>
</dbReference>
<evidence type="ECO:0000313" key="8">
    <source>
        <dbReference type="Proteomes" id="UP001363151"/>
    </source>
</evidence>
<dbReference type="InterPro" id="IPR013785">
    <property type="entry name" value="Aldolase_TIM"/>
</dbReference>
<dbReference type="PANTHER" id="PTHR21139">
    <property type="entry name" value="TRIOSEPHOSPHATE ISOMERASE"/>
    <property type="match status" value="1"/>
</dbReference>
<proteinExistence type="inferred from homology"/>
<keyword evidence="8" id="KW-1185">Reference proteome</keyword>
<evidence type="ECO:0000256" key="4">
    <source>
        <dbReference type="ARBA" id="ARBA00023235"/>
    </source>
</evidence>
<dbReference type="Gene3D" id="3.20.20.70">
    <property type="entry name" value="Aldolase class I"/>
    <property type="match status" value="1"/>
</dbReference>
<evidence type="ECO:0000256" key="1">
    <source>
        <dbReference type="ARBA" id="ARBA00007422"/>
    </source>
</evidence>
<dbReference type="InterPro" id="IPR022896">
    <property type="entry name" value="TrioseP_Isoase_bac/euk"/>
</dbReference>
<accession>A0ABR1FRR0</accession>
<feature type="signal peptide" evidence="6">
    <location>
        <begin position="1"/>
        <end position="20"/>
    </location>
</feature>
<evidence type="ECO:0000256" key="5">
    <source>
        <dbReference type="RuleBase" id="RU363013"/>
    </source>
</evidence>
<keyword evidence="5" id="KW-0312">Gluconeogenesis</keyword>
<dbReference type="PROSITE" id="PS51440">
    <property type="entry name" value="TIM_2"/>
    <property type="match status" value="1"/>
</dbReference>
<comment type="similarity">
    <text evidence="1 5">Belongs to the triosephosphate isomerase family.</text>
</comment>
<dbReference type="InterPro" id="IPR020861">
    <property type="entry name" value="Triosephosphate_isomerase_AS"/>
</dbReference>
<protein>
    <recommendedName>
        <fullName evidence="5">Triosephosphate isomerase</fullName>
        <ecNumber evidence="5">5.3.1.1</ecNumber>
    </recommendedName>
</protein>
<comment type="caution">
    <text evidence="7">The sequence shown here is derived from an EMBL/GenBank/DDBJ whole genome shotgun (WGS) entry which is preliminary data.</text>
</comment>
<dbReference type="HAMAP" id="MF_00147_B">
    <property type="entry name" value="TIM_B"/>
    <property type="match status" value="1"/>
</dbReference>
<evidence type="ECO:0000313" key="7">
    <source>
        <dbReference type="EMBL" id="KAK7236804.1"/>
    </source>
</evidence>
<sequence length="303" mass="32102">MIKTLLCLAPALGLVARGPALPTYAARAGVAPMAMRTSVIGGNWKMNPTSLADAKELATVVAAETADMPGEAIIFPPRGARVPGARPRPPAHSTRRFPFIGAVSEIIKDTKLHLGAQSCFFEDSGAYTGAVAASMVKSMGVTYILTGHSERRSLFMDDDTAVNKKTLKVLESGMIPVLCIGETKDEYDAGLCESVCAIQLAKDLAGVSAEDMKKIVIAYEPVWAIGTGLVCPSDKAQEVHKFIRSKLASMYDEATADAVRIQYGGSVTPDSVDELMSMPDIDGCLVGGASLVGDKFARILNYK</sequence>
<dbReference type="Proteomes" id="UP001363151">
    <property type="component" value="Unassembled WGS sequence"/>
</dbReference>
<dbReference type="CDD" id="cd00311">
    <property type="entry name" value="TIM"/>
    <property type="match status" value="1"/>
</dbReference>
<gene>
    <name evidence="7" type="primary">TPI3</name>
    <name evidence="7" type="ORF">SO694_000920119</name>
</gene>
<feature type="chain" id="PRO_5045279579" description="Triosephosphate isomerase" evidence="6">
    <location>
        <begin position="21"/>
        <end position="303"/>
    </location>
</feature>
<dbReference type="PROSITE" id="PS00171">
    <property type="entry name" value="TIM_1"/>
    <property type="match status" value="1"/>
</dbReference>
<dbReference type="NCBIfam" id="TIGR00419">
    <property type="entry name" value="tim"/>
    <property type="match status" value="1"/>
</dbReference>
<dbReference type="InterPro" id="IPR000652">
    <property type="entry name" value="Triosephosphate_isomerase"/>
</dbReference>
<keyword evidence="4 5" id="KW-0413">Isomerase</keyword>
<dbReference type="InterPro" id="IPR035990">
    <property type="entry name" value="TIM_sf"/>
</dbReference>